<dbReference type="RefSeq" id="WP_215785411.1">
    <property type="nucleotide sequence ID" value="NZ_JAHKKG010000002.1"/>
</dbReference>
<comment type="caution">
    <text evidence="1">The sequence shown here is derived from an EMBL/GenBank/DDBJ whole genome shotgun (WGS) entry which is preliminary data.</text>
</comment>
<organism evidence="1 2">
    <name type="scientific">Paractinoplanes bogorensis</name>
    <dbReference type="NCBI Taxonomy" id="1610840"/>
    <lineage>
        <taxon>Bacteria</taxon>
        <taxon>Bacillati</taxon>
        <taxon>Actinomycetota</taxon>
        <taxon>Actinomycetes</taxon>
        <taxon>Micromonosporales</taxon>
        <taxon>Micromonosporaceae</taxon>
        <taxon>Paractinoplanes</taxon>
    </lineage>
</organism>
<name>A0ABS5YJ64_9ACTN</name>
<proteinExistence type="predicted"/>
<gene>
    <name evidence="1" type="ORF">KOI35_08240</name>
</gene>
<protein>
    <submittedName>
        <fullName evidence="1">Uncharacterized protein</fullName>
    </submittedName>
</protein>
<evidence type="ECO:0000313" key="2">
    <source>
        <dbReference type="Proteomes" id="UP001519654"/>
    </source>
</evidence>
<evidence type="ECO:0000313" key="1">
    <source>
        <dbReference type="EMBL" id="MBU2663491.1"/>
    </source>
</evidence>
<sequence length="75" mass="8392">MTEALPRPGDVLLVGGAASVQFQGDRALTFRVIRVDPRITYDGWLWIDGYVLGPSGDALERRVIFVRKDGLVKKY</sequence>
<accession>A0ABS5YJ64</accession>
<dbReference type="EMBL" id="JAHKKG010000002">
    <property type="protein sequence ID" value="MBU2663491.1"/>
    <property type="molecule type" value="Genomic_DNA"/>
</dbReference>
<dbReference type="Proteomes" id="UP001519654">
    <property type="component" value="Unassembled WGS sequence"/>
</dbReference>
<keyword evidence="2" id="KW-1185">Reference proteome</keyword>
<reference evidence="1 2" key="1">
    <citation type="submission" date="2021-06" db="EMBL/GenBank/DDBJ databases">
        <title>Actinoplanes lichenicola sp. nov., and Actinoplanes ovalisporus sp. nov., isolated from lichen in Thailand.</title>
        <authorList>
            <person name="Saeng-In P."/>
            <person name="Kanchanasin P."/>
            <person name="Yuki M."/>
            <person name="Kudo T."/>
            <person name="Ohkuma M."/>
            <person name="Phongsopitanun W."/>
            <person name="Tanasupawat S."/>
        </authorList>
    </citation>
    <scope>NUCLEOTIDE SEQUENCE [LARGE SCALE GENOMIC DNA]</scope>
    <source>
        <strain evidence="1 2">NBRC 110975</strain>
    </source>
</reference>